<dbReference type="Gene3D" id="1.10.720.30">
    <property type="entry name" value="SAP domain"/>
    <property type="match status" value="1"/>
</dbReference>
<feature type="region of interest" description="Disordered" evidence="9">
    <location>
        <begin position="1"/>
        <end position="50"/>
    </location>
</feature>
<feature type="repeat" description="RPEL" evidence="7">
    <location>
        <begin position="140"/>
        <end position="165"/>
    </location>
</feature>
<feature type="region of interest" description="Disordered" evidence="9">
    <location>
        <begin position="744"/>
        <end position="811"/>
    </location>
</feature>
<feature type="region of interest" description="Disordered" evidence="9">
    <location>
        <begin position="885"/>
        <end position="951"/>
    </location>
</feature>
<dbReference type="GO" id="GO:0045944">
    <property type="term" value="P:positive regulation of transcription by RNA polymerase II"/>
    <property type="evidence" value="ECO:0007669"/>
    <property type="project" value="TreeGrafter"/>
</dbReference>
<feature type="region of interest" description="Disordered" evidence="9">
    <location>
        <begin position="1039"/>
        <end position="1082"/>
    </location>
</feature>
<proteinExistence type="predicted"/>
<evidence type="ECO:0000256" key="3">
    <source>
        <dbReference type="ARBA" id="ARBA00023015"/>
    </source>
</evidence>
<dbReference type="InterPro" id="IPR004018">
    <property type="entry name" value="RPEL_repeat"/>
</dbReference>
<feature type="region of interest" description="Disordered" evidence="9">
    <location>
        <begin position="679"/>
        <end position="719"/>
    </location>
</feature>
<feature type="repeat" description="RPEL" evidence="7">
    <location>
        <begin position="52"/>
        <end position="77"/>
    </location>
</feature>
<evidence type="ECO:0000256" key="1">
    <source>
        <dbReference type="ARBA" id="ARBA00004123"/>
    </source>
</evidence>
<dbReference type="InterPro" id="IPR043451">
    <property type="entry name" value="Myocardin-like"/>
</dbReference>
<dbReference type="PROSITE" id="PS51073">
    <property type="entry name" value="RPEL"/>
    <property type="match status" value="3"/>
</dbReference>
<feature type="compositionally biased region" description="Low complexity" evidence="9">
    <location>
        <begin position="744"/>
        <end position="753"/>
    </location>
</feature>
<keyword evidence="6" id="KW-0539">Nucleus</keyword>
<feature type="compositionally biased region" description="Low complexity" evidence="9">
    <location>
        <begin position="702"/>
        <end position="719"/>
    </location>
</feature>
<evidence type="ECO:0000256" key="5">
    <source>
        <dbReference type="ARBA" id="ARBA00023163"/>
    </source>
</evidence>
<evidence type="ECO:0000256" key="9">
    <source>
        <dbReference type="SAM" id="MobiDB-lite"/>
    </source>
</evidence>
<feature type="compositionally biased region" description="Basic and acidic residues" evidence="9">
    <location>
        <begin position="688"/>
        <end position="697"/>
    </location>
</feature>
<dbReference type="SMART" id="SM00513">
    <property type="entry name" value="SAP"/>
    <property type="match status" value="1"/>
</dbReference>
<dbReference type="SUPFAM" id="SSF68906">
    <property type="entry name" value="SAP domain"/>
    <property type="match status" value="1"/>
</dbReference>
<dbReference type="PROSITE" id="PS50800">
    <property type="entry name" value="SAP"/>
    <property type="match status" value="1"/>
</dbReference>
<evidence type="ECO:0000313" key="12">
    <source>
        <dbReference type="Proteomes" id="UP001152622"/>
    </source>
</evidence>
<dbReference type="Proteomes" id="UP001152622">
    <property type="component" value="Chromosome 12"/>
</dbReference>
<evidence type="ECO:0000256" key="4">
    <source>
        <dbReference type="ARBA" id="ARBA00023054"/>
    </source>
</evidence>
<feature type="compositionally biased region" description="Pro residues" evidence="9">
    <location>
        <begin position="1060"/>
        <end position="1076"/>
    </location>
</feature>
<comment type="subcellular location">
    <subcellularLocation>
        <location evidence="1">Nucleus</location>
    </subcellularLocation>
</comment>
<dbReference type="Pfam" id="PF02755">
    <property type="entry name" value="RPEL"/>
    <property type="match status" value="3"/>
</dbReference>
<dbReference type="GO" id="GO:0051145">
    <property type="term" value="P:smooth muscle cell differentiation"/>
    <property type="evidence" value="ECO:0007669"/>
    <property type="project" value="TreeGrafter"/>
</dbReference>
<feature type="compositionally biased region" description="Low complexity" evidence="9">
    <location>
        <begin position="440"/>
        <end position="452"/>
    </location>
</feature>
<dbReference type="Pfam" id="PF02037">
    <property type="entry name" value="SAP"/>
    <property type="match status" value="1"/>
</dbReference>
<dbReference type="PANTHER" id="PTHR22793:SF6">
    <property type="entry name" value="MYOCARDIN-RELATED TRANSCRIPTION FACTOR A"/>
    <property type="match status" value="1"/>
</dbReference>
<evidence type="ECO:0000259" key="10">
    <source>
        <dbReference type="PROSITE" id="PS50800"/>
    </source>
</evidence>
<feature type="repeat" description="RPEL" evidence="7">
    <location>
        <begin position="96"/>
        <end position="121"/>
    </location>
</feature>
<name>A0A9Q1EVE2_SYNKA</name>
<accession>A0A9Q1EVE2</accession>
<keyword evidence="3" id="KW-0805">Transcription regulation</keyword>
<evidence type="ECO:0000256" key="8">
    <source>
        <dbReference type="SAM" id="Coils"/>
    </source>
</evidence>
<feature type="region of interest" description="Disordered" evidence="9">
    <location>
        <begin position="344"/>
        <end position="400"/>
    </location>
</feature>
<feature type="compositionally biased region" description="Basic and acidic residues" evidence="9">
    <location>
        <begin position="271"/>
        <end position="288"/>
    </location>
</feature>
<feature type="compositionally biased region" description="Basic residues" evidence="9">
    <location>
        <begin position="756"/>
        <end position="765"/>
    </location>
</feature>
<feature type="coiled-coil region" evidence="8">
    <location>
        <begin position="603"/>
        <end position="630"/>
    </location>
</feature>
<feature type="compositionally biased region" description="Polar residues" evidence="9">
    <location>
        <begin position="903"/>
        <end position="928"/>
    </location>
</feature>
<feature type="region of interest" description="Disordered" evidence="9">
    <location>
        <begin position="176"/>
        <end position="316"/>
    </location>
</feature>
<evidence type="ECO:0000256" key="2">
    <source>
        <dbReference type="ARBA" id="ARBA00022737"/>
    </source>
</evidence>
<feature type="compositionally biased region" description="Low complexity" evidence="9">
    <location>
        <begin position="356"/>
        <end position="387"/>
    </location>
</feature>
<reference evidence="11" key="1">
    <citation type="journal article" date="2023" name="Science">
        <title>Genome structures resolve the early diversification of teleost fishes.</title>
        <authorList>
            <person name="Parey E."/>
            <person name="Louis A."/>
            <person name="Montfort J."/>
            <person name="Bouchez O."/>
            <person name="Roques C."/>
            <person name="Iampietro C."/>
            <person name="Lluch J."/>
            <person name="Castinel A."/>
            <person name="Donnadieu C."/>
            <person name="Desvignes T."/>
            <person name="Floi Bucao C."/>
            <person name="Jouanno E."/>
            <person name="Wen M."/>
            <person name="Mejri S."/>
            <person name="Dirks R."/>
            <person name="Jansen H."/>
            <person name="Henkel C."/>
            <person name="Chen W.J."/>
            <person name="Zahm M."/>
            <person name="Cabau C."/>
            <person name="Klopp C."/>
            <person name="Thompson A.W."/>
            <person name="Robinson-Rechavi M."/>
            <person name="Braasch I."/>
            <person name="Lecointre G."/>
            <person name="Bobe J."/>
            <person name="Postlethwait J.H."/>
            <person name="Berthelot C."/>
            <person name="Roest Crollius H."/>
            <person name="Guiguen Y."/>
        </authorList>
    </citation>
    <scope>NUCLEOTIDE SEQUENCE</scope>
    <source>
        <strain evidence="11">WJC10195</strain>
    </source>
</reference>
<protein>
    <recommendedName>
        <fullName evidence="10">SAP domain-containing protein</fullName>
    </recommendedName>
</protein>
<dbReference type="InterPro" id="IPR036361">
    <property type="entry name" value="SAP_dom_sf"/>
</dbReference>
<dbReference type="Gene3D" id="6.10.150.10">
    <property type="match status" value="1"/>
</dbReference>
<dbReference type="InterPro" id="IPR003034">
    <property type="entry name" value="SAP_dom"/>
</dbReference>
<keyword evidence="4 8" id="KW-0175">Coiled coil</keyword>
<keyword evidence="2" id="KW-0677">Repeat</keyword>
<feature type="region of interest" description="Disordered" evidence="9">
    <location>
        <begin position="434"/>
        <end position="473"/>
    </location>
</feature>
<feature type="compositionally biased region" description="Low complexity" evidence="9">
    <location>
        <begin position="767"/>
        <end position="790"/>
    </location>
</feature>
<feature type="compositionally biased region" description="Polar residues" evidence="9">
    <location>
        <begin position="248"/>
        <end position="257"/>
    </location>
</feature>
<comment type="caution">
    <text evidence="11">The sequence shown here is derived from an EMBL/GenBank/DDBJ whole genome shotgun (WGS) entry which is preliminary data.</text>
</comment>
<dbReference type="Gene3D" id="6.10.140.2040">
    <property type="match status" value="1"/>
</dbReference>
<evidence type="ECO:0000256" key="7">
    <source>
        <dbReference type="PROSITE-ProRule" id="PRU00401"/>
    </source>
</evidence>
<feature type="domain" description="SAP" evidence="10">
    <location>
        <begin position="400"/>
        <end position="434"/>
    </location>
</feature>
<dbReference type="GO" id="GO:0005634">
    <property type="term" value="C:nucleus"/>
    <property type="evidence" value="ECO:0007669"/>
    <property type="project" value="UniProtKB-SubCell"/>
</dbReference>
<keyword evidence="12" id="KW-1185">Reference proteome</keyword>
<evidence type="ECO:0000313" key="11">
    <source>
        <dbReference type="EMBL" id="KAJ8345728.1"/>
    </source>
</evidence>
<sequence length="1129" mass="123638">MDSQTGEEPRPGGTASGGAAASSPQSEAVTSELQELSLHPAPNLLPIRDRKNVLQLKLQQRRTREELVNQGIMPPLKSPAAFHEQRKSLERARTEDYLKRKIRSRPERSELVRMHILEETSAEPSLQAKQLQLKRARLADDLNDKISHRPGPMELIHKNILPVHCSLKEALTETEFPKGAGESSSFDEDSSDALSPDQLASHDSPQGPAPLPSPPHALTCGSNPYPALFIAKAPPPPPPAPPVPSPSQKLTNGTATPPASRPVPMLIKSKSGSDRAAQRSKKAKDSKPKVKKLKYHQYIPPDQKAEREPPPQLDSTYAKILHQQQLFLQLQIINQQQQHYNYHTILPAPPKPPADQQPSSNSGPSPSRTIPAPTSSSPSQSGQSRQSLTLAKPGPLPPNLDELKVAELKQELKARGLPVSGTKNDLIEKLRNFQEQNGVATATGPTPGGRAPKNNPPSQQHQLAQPAGSSPILGGATLLRQSGERGMVLAAFPFVATVGGGGAQTAGPLPVMHFGSTSSSPPASPALSDRSLAGMSPDEISCNGDAFGEMVTSPLTQLSLHPYSQPPVATVKEEGTDSASAACRFSQHAVRPVGGALDKDQMLQEKDKQIEALMRMLRQKQQLVETLRLQLEQGKGPDCVRVKEEPRDGPGDPSACCLRRPCTPELLDGDAIMVTIKQEEEEEEAQEPDVRMQREDQPPDGAQLSQAQQTAQSEQLKLQQRQAELQPQLQQLQQLQNLQNLLVQQSQQRQSEPQQHKKKKSHKQQQRQEVQLQRQEAQLQKQEVQLQKQEAPLHKQEAQLQRQEAPLQKQEAQLQKQEAQLQKQEAQQQLLHSQQVFINQQSPASVSAPSFPLDLLKAQTTPTLVTDSNGNHFLIALTNHCADGGAGRSAEGRVSRRVKLQRFKSTPTKVSSQSPPHPTSAASQSEQRMQPGGLADQPIRKGQRAGLHVSTNSSQGAVLSFSAPPSLQPFFLGDDPTPRWKPAPLLPPLMRRRCVQALTSTRCSAPPPRLLNRHSPLNLGRRMARVSTWTTCLTSSFRVERSPPATKPTRTPPFRASAPTPRPLHPPIPPISPRPHPATTRLPSSLWEESLSRRPPRNVTAALQEVAVWRTSWRAPLGSRFWGRSPVGP</sequence>
<evidence type="ECO:0000256" key="6">
    <source>
        <dbReference type="ARBA" id="ARBA00023242"/>
    </source>
</evidence>
<dbReference type="FunFam" id="1.10.720.30:FF:000002">
    <property type="entry name" value="Myocardin related transcription factor A"/>
    <property type="match status" value="1"/>
</dbReference>
<feature type="compositionally biased region" description="Polar residues" evidence="9">
    <location>
        <begin position="24"/>
        <end position="34"/>
    </location>
</feature>
<dbReference type="SMART" id="SM00707">
    <property type="entry name" value="RPEL"/>
    <property type="match status" value="3"/>
</dbReference>
<dbReference type="EMBL" id="JAINUF010000012">
    <property type="protein sequence ID" value="KAJ8345728.1"/>
    <property type="molecule type" value="Genomic_DNA"/>
</dbReference>
<feature type="compositionally biased region" description="Pro residues" evidence="9">
    <location>
        <begin position="233"/>
        <end position="245"/>
    </location>
</feature>
<dbReference type="OrthoDB" id="197676at2759"/>
<dbReference type="AlphaFoldDB" id="A0A9Q1EVE2"/>
<dbReference type="PANTHER" id="PTHR22793">
    <property type="entry name" value="MYOCARDIN-RELATED TRANSCRIPTION FACTOR-RELATED"/>
    <property type="match status" value="1"/>
</dbReference>
<dbReference type="GO" id="GO:0003713">
    <property type="term" value="F:transcription coactivator activity"/>
    <property type="evidence" value="ECO:0007669"/>
    <property type="project" value="UniProtKB-ARBA"/>
</dbReference>
<gene>
    <name evidence="11" type="ORF">SKAU_G00299210</name>
</gene>
<organism evidence="11 12">
    <name type="scientific">Synaphobranchus kaupii</name>
    <name type="common">Kaup's arrowtooth eel</name>
    <dbReference type="NCBI Taxonomy" id="118154"/>
    <lineage>
        <taxon>Eukaryota</taxon>
        <taxon>Metazoa</taxon>
        <taxon>Chordata</taxon>
        <taxon>Craniata</taxon>
        <taxon>Vertebrata</taxon>
        <taxon>Euteleostomi</taxon>
        <taxon>Actinopterygii</taxon>
        <taxon>Neopterygii</taxon>
        <taxon>Teleostei</taxon>
        <taxon>Anguilliformes</taxon>
        <taxon>Synaphobranchidae</taxon>
        <taxon>Synaphobranchus</taxon>
    </lineage>
</organism>
<keyword evidence="5" id="KW-0804">Transcription</keyword>